<dbReference type="OrthoDB" id="9796570at2"/>
<sequence length="202" mass="22606">MTTFNHFYQPGDAGLPTILMLHGTGGDEEDLLPIADFIAPKNSKLGIRGQLVEQGMTRYFKHLPNGGFDLESLATETDLLVTEIKRLAQEYQLDYDKMIVLGFSNGANVALYAMLHDLVPFKSGIFMHPMLLTDAEVAGASLGSVWISHGILDPIVPERIFNLLQQRLKEAHADVTVFEHEKSHEVTMPEIQAAKKWFEELK</sequence>
<evidence type="ECO:0000313" key="3">
    <source>
        <dbReference type="Proteomes" id="UP000032279"/>
    </source>
</evidence>
<dbReference type="InterPro" id="IPR029058">
    <property type="entry name" value="AB_hydrolase_fold"/>
</dbReference>
<evidence type="ECO:0000259" key="1">
    <source>
        <dbReference type="Pfam" id="PF02230"/>
    </source>
</evidence>
<dbReference type="EMBL" id="AWTT01000037">
    <property type="protein sequence ID" value="KIS02978.1"/>
    <property type="molecule type" value="Genomic_DNA"/>
</dbReference>
<dbReference type="GO" id="GO:0016787">
    <property type="term" value="F:hydrolase activity"/>
    <property type="evidence" value="ECO:0007669"/>
    <property type="project" value="InterPro"/>
</dbReference>
<feature type="domain" description="Phospholipase/carboxylesterase/thioesterase" evidence="1">
    <location>
        <begin position="73"/>
        <end position="198"/>
    </location>
</feature>
<dbReference type="Pfam" id="PF02230">
    <property type="entry name" value="Abhydrolase_2"/>
    <property type="match status" value="1"/>
</dbReference>
<proteinExistence type="predicted"/>
<comment type="caution">
    <text evidence="2">The sequence shown here is derived from an EMBL/GenBank/DDBJ whole genome shotgun (WGS) entry which is preliminary data.</text>
</comment>
<organism evidence="2 3">
    <name type="scientific">Paucilactobacillus wasatchensis</name>
    <dbReference type="NCBI Taxonomy" id="1335616"/>
    <lineage>
        <taxon>Bacteria</taxon>
        <taxon>Bacillati</taxon>
        <taxon>Bacillota</taxon>
        <taxon>Bacilli</taxon>
        <taxon>Lactobacillales</taxon>
        <taxon>Lactobacillaceae</taxon>
        <taxon>Paucilactobacillus</taxon>
    </lineage>
</organism>
<dbReference type="Proteomes" id="UP000032279">
    <property type="component" value="Unassembled WGS sequence"/>
</dbReference>
<gene>
    <name evidence="2" type="ORF">WDC_1444</name>
</gene>
<name>A0A0D0Y3Z3_9LACO</name>
<dbReference type="STRING" id="1335616.WDC_1444"/>
<protein>
    <submittedName>
        <fullName evidence="2">Phospholipase/carboxylesterase</fullName>
    </submittedName>
</protein>
<accession>A0A0D0Y3Z3</accession>
<keyword evidence="3" id="KW-1185">Reference proteome</keyword>
<dbReference type="RefSeq" id="WP_044011166.1">
    <property type="nucleotide sequence ID" value="NZ_AWTT01000037.1"/>
</dbReference>
<dbReference type="Gene3D" id="3.40.50.1820">
    <property type="entry name" value="alpha/beta hydrolase"/>
    <property type="match status" value="1"/>
</dbReference>
<dbReference type="AlphaFoldDB" id="A0A0D0Y3Z3"/>
<dbReference type="SUPFAM" id="SSF53474">
    <property type="entry name" value="alpha/beta-Hydrolases"/>
    <property type="match status" value="1"/>
</dbReference>
<reference evidence="2 3" key="1">
    <citation type="submission" date="2013-08" db="EMBL/GenBank/DDBJ databases">
        <title>Lactobacillus wasatchii sp. WDC04, a late gas producing bacteria isolated from aged chedder cheese.</title>
        <authorList>
            <person name="Oberg C.J."/>
            <person name="Culumber M."/>
            <person name="McMahon D.J."/>
            <person name="Broadbent J.R."/>
            <person name="Oberg T.S."/>
            <person name="Ortaki F."/>
        </authorList>
    </citation>
    <scope>NUCLEOTIDE SEQUENCE [LARGE SCALE GENOMIC DNA]</scope>
    <source>
        <strain evidence="2 3">WDC04</strain>
    </source>
</reference>
<evidence type="ECO:0000313" key="2">
    <source>
        <dbReference type="EMBL" id="KIS02978.1"/>
    </source>
</evidence>
<dbReference type="InterPro" id="IPR003140">
    <property type="entry name" value="PLipase/COase/thioEstase"/>
</dbReference>
<dbReference type="PATRIC" id="fig|1335616.4.peg.1446"/>